<organism evidence="6 7">
    <name type="scientific">Amycolatopsis suaedae</name>
    <dbReference type="NCBI Taxonomy" id="2510978"/>
    <lineage>
        <taxon>Bacteria</taxon>
        <taxon>Bacillati</taxon>
        <taxon>Actinomycetota</taxon>
        <taxon>Actinomycetes</taxon>
        <taxon>Pseudonocardiales</taxon>
        <taxon>Pseudonocardiaceae</taxon>
        <taxon>Amycolatopsis</taxon>
    </lineage>
</organism>
<dbReference type="PANTHER" id="PTHR44688:SF16">
    <property type="entry name" value="DNA-BINDING TRANSCRIPTIONAL ACTIVATOR DEVR_DOSR"/>
    <property type="match status" value="1"/>
</dbReference>
<dbReference type="EMBL" id="SFCC01000014">
    <property type="protein sequence ID" value="RZQ61046.1"/>
    <property type="molecule type" value="Genomic_DNA"/>
</dbReference>
<keyword evidence="2" id="KW-0238">DNA-binding</keyword>
<proteinExistence type="predicted"/>
<dbReference type="SMART" id="SM00421">
    <property type="entry name" value="HTH_LUXR"/>
    <property type="match status" value="1"/>
</dbReference>
<evidence type="ECO:0000256" key="2">
    <source>
        <dbReference type="ARBA" id="ARBA00023125"/>
    </source>
</evidence>
<dbReference type="Pfam" id="PF00196">
    <property type="entry name" value="GerE"/>
    <property type="match status" value="1"/>
</dbReference>
<keyword evidence="1" id="KW-0805">Transcription regulation</keyword>
<accession>A0A4Q7J361</accession>
<evidence type="ECO:0000259" key="5">
    <source>
        <dbReference type="PROSITE" id="PS50043"/>
    </source>
</evidence>
<evidence type="ECO:0000313" key="6">
    <source>
        <dbReference type="EMBL" id="RZQ61046.1"/>
    </source>
</evidence>
<dbReference type="PANTHER" id="PTHR44688">
    <property type="entry name" value="DNA-BINDING TRANSCRIPTIONAL ACTIVATOR DEVR_DOSR"/>
    <property type="match status" value="1"/>
</dbReference>
<reference evidence="6 7" key="1">
    <citation type="submission" date="2019-02" db="EMBL/GenBank/DDBJ databases">
        <title>Draft genome sequence of Amycolatopsis sp. 8-3EHSu isolated from roots of Suaeda maritima.</title>
        <authorList>
            <person name="Duangmal K."/>
            <person name="Chantavorakit T."/>
        </authorList>
    </citation>
    <scope>NUCLEOTIDE SEQUENCE [LARGE SCALE GENOMIC DNA]</scope>
    <source>
        <strain evidence="6 7">8-3EHSu</strain>
    </source>
</reference>
<dbReference type="SUPFAM" id="SSF46894">
    <property type="entry name" value="C-terminal effector domain of the bipartite response regulators"/>
    <property type="match status" value="1"/>
</dbReference>
<comment type="caution">
    <text evidence="6">The sequence shown here is derived from an EMBL/GenBank/DDBJ whole genome shotgun (WGS) entry which is preliminary data.</text>
</comment>
<dbReference type="PRINTS" id="PR00038">
    <property type="entry name" value="HTHLUXR"/>
</dbReference>
<dbReference type="OrthoDB" id="4069167at2"/>
<name>A0A4Q7J361_9PSEU</name>
<feature type="domain" description="HTH luxR-type" evidence="5">
    <location>
        <begin position="173"/>
        <end position="238"/>
    </location>
</feature>
<dbReference type="RefSeq" id="WP_130478259.1">
    <property type="nucleotide sequence ID" value="NZ_SFCC01000014.1"/>
</dbReference>
<dbReference type="InterPro" id="IPR016032">
    <property type="entry name" value="Sig_transdc_resp-reg_C-effctor"/>
</dbReference>
<protein>
    <submittedName>
        <fullName evidence="6">LuxR family transcriptional regulator</fullName>
    </submittedName>
</protein>
<dbReference type="InterPro" id="IPR036388">
    <property type="entry name" value="WH-like_DNA-bd_sf"/>
</dbReference>
<dbReference type="GO" id="GO:0003677">
    <property type="term" value="F:DNA binding"/>
    <property type="evidence" value="ECO:0007669"/>
    <property type="project" value="UniProtKB-KW"/>
</dbReference>
<keyword evidence="7" id="KW-1185">Reference proteome</keyword>
<feature type="region of interest" description="Disordered" evidence="4">
    <location>
        <begin position="235"/>
        <end position="263"/>
    </location>
</feature>
<gene>
    <name evidence="6" type="ORF">EWH70_26680</name>
</gene>
<dbReference type="Gene3D" id="1.10.10.10">
    <property type="entry name" value="Winged helix-like DNA-binding domain superfamily/Winged helix DNA-binding domain"/>
    <property type="match status" value="1"/>
</dbReference>
<dbReference type="InterPro" id="IPR000792">
    <property type="entry name" value="Tscrpt_reg_LuxR_C"/>
</dbReference>
<dbReference type="CDD" id="cd06170">
    <property type="entry name" value="LuxR_C_like"/>
    <property type="match status" value="1"/>
</dbReference>
<keyword evidence="3" id="KW-0804">Transcription</keyword>
<dbReference type="GO" id="GO:0006355">
    <property type="term" value="P:regulation of DNA-templated transcription"/>
    <property type="evidence" value="ECO:0007669"/>
    <property type="project" value="InterPro"/>
</dbReference>
<dbReference type="Proteomes" id="UP000292003">
    <property type="component" value="Unassembled WGS sequence"/>
</dbReference>
<evidence type="ECO:0000313" key="7">
    <source>
        <dbReference type="Proteomes" id="UP000292003"/>
    </source>
</evidence>
<evidence type="ECO:0000256" key="3">
    <source>
        <dbReference type="ARBA" id="ARBA00023163"/>
    </source>
</evidence>
<dbReference type="PROSITE" id="PS50043">
    <property type="entry name" value="HTH_LUXR_2"/>
    <property type="match status" value="1"/>
</dbReference>
<dbReference type="PROSITE" id="PS00622">
    <property type="entry name" value="HTH_LUXR_1"/>
    <property type="match status" value="1"/>
</dbReference>
<sequence length="263" mass="29574">MFEVLETAARSVHKETFFDELREAMARWLGWRDSVVVELPARGAPFPSRADLLSYVYSNRPSSFLQEYAEKWHADNPFKTPFVERALRANGVVTLAETCPEASPLGLPFVEQYLARHGITDVAEAMIGGVAGSGMLVCVYFDDRRHLDRRDRWLLRSVSRQLAPWVTLHHGQEPAVLTQLSGRERQVADLVAHGLTNREIAEDLHVSVETVKKHLTNSMAKLDVRNRTQLALLRRSSAPEADTAVSGQEHRHRPATQLSTGKC</sequence>
<dbReference type="AlphaFoldDB" id="A0A4Q7J361"/>
<evidence type="ECO:0000256" key="1">
    <source>
        <dbReference type="ARBA" id="ARBA00023015"/>
    </source>
</evidence>
<evidence type="ECO:0000256" key="4">
    <source>
        <dbReference type="SAM" id="MobiDB-lite"/>
    </source>
</evidence>